<protein>
    <submittedName>
        <fullName evidence="1">Uncharacterized protein</fullName>
    </submittedName>
</protein>
<accession>A0A1M6KUJ6</accession>
<proteinExistence type="predicted"/>
<organism evidence="1 2">
    <name type="scientific">Malonomonas rubra DSM 5091</name>
    <dbReference type="NCBI Taxonomy" id="1122189"/>
    <lineage>
        <taxon>Bacteria</taxon>
        <taxon>Pseudomonadati</taxon>
        <taxon>Thermodesulfobacteriota</taxon>
        <taxon>Desulfuromonadia</taxon>
        <taxon>Desulfuromonadales</taxon>
        <taxon>Geopsychrobacteraceae</taxon>
        <taxon>Malonomonas</taxon>
    </lineage>
</organism>
<reference evidence="1 2" key="1">
    <citation type="submission" date="2016-11" db="EMBL/GenBank/DDBJ databases">
        <authorList>
            <person name="Jaros S."/>
            <person name="Januszkiewicz K."/>
            <person name="Wedrychowicz H."/>
        </authorList>
    </citation>
    <scope>NUCLEOTIDE SEQUENCE [LARGE SCALE GENOMIC DNA]</scope>
    <source>
        <strain evidence="1 2">DSM 5091</strain>
    </source>
</reference>
<dbReference type="STRING" id="1122189.SAMN02745165_02803"/>
<keyword evidence="2" id="KW-1185">Reference proteome</keyword>
<dbReference type="EMBL" id="FQZT01000011">
    <property type="protein sequence ID" value="SHJ62637.1"/>
    <property type="molecule type" value="Genomic_DNA"/>
</dbReference>
<gene>
    <name evidence="1" type="ORF">SAMN02745165_02803</name>
</gene>
<evidence type="ECO:0000313" key="2">
    <source>
        <dbReference type="Proteomes" id="UP000184171"/>
    </source>
</evidence>
<name>A0A1M6KUJ6_MALRU</name>
<dbReference type="AlphaFoldDB" id="A0A1M6KUJ6"/>
<sequence length="56" mass="6436">MEHITCLRCGSGCRSLLIEGPPKVHRVMCKNRRCKCAAEYFQQDGRVVTQEIIPSW</sequence>
<evidence type="ECO:0000313" key="1">
    <source>
        <dbReference type="EMBL" id="SHJ62637.1"/>
    </source>
</evidence>
<dbReference type="Proteomes" id="UP000184171">
    <property type="component" value="Unassembled WGS sequence"/>
</dbReference>